<dbReference type="NCBIfam" id="NF041254">
    <property type="entry name" value="motor_HelR"/>
    <property type="match status" value="1"/>
</dbReference>
<evidence type="ECO:0000256" key="3">
    <source>
        <dbReference type="ARBA" id="ARBA00022806"/>
    </source>
</evidence>
<dbReference type="EMBL" id="JACIFP010000001">
    <property type="protein sequence ID" value="MBB4136465.1"/>
    <property type="molecule type" value="Genomic_DNA"/>
</dbReference>
<name>A0A840EU63_9ACTN</name>
<dbReference type="InterPro" id="IPR027417">
    <property type="entry name" value="P-loop_NTPase"/>
</dbReference>
<dbReference type="GO" id="GO:0005829">
    <property type="term" value="C:cytosol"/>
    <property type="evidence" value="ECO:0007669"/>
    <property type="project" value="TreeGrafter"/>
</dbReference>
<dbReference type="Gene3D" id="3.40.50.300">
    <property type="entry name" value="P-loop containing nucleotide triphosphate hydrolases"/>
    <property type="match status" value="3"/>
</dbReference>
<reference evidence="7 8" key="1">
    <citation type="submission" date="2020-08" db="EMBL/GenBank/DDBJ databases">
        <title>Sequencing the genomes of 1000 actinobacteria strains.</title>
        <authorList>
            <person name="Klenk H.-P."/>
        </authorList>
    </citation>
    <scope>NUCLEOTIDE SEQUENCE [LARGE SCALE GENOMIC DNA]</scope>
    <source>
        <strain evidence="7 8">DSM 45298</strain>
    </source>
</reference>
<dbReference type="InterPro" id="IPR014016">
    <property type="entry name" value="UvrD-like_ATP-bd"/>
</dbReference>
<comment type="caution">
    <text evidence="7">The sequence shown here is derived from an EMBL/GenBank/DDBJ whole genome shotgun (WGS) entry which is preliminary data.</text>
</comment>
<gene>
    <name evidence="7" type="ORF">BKA16_003017</name>
</gene>
<dbReference type="GO" id="GO:0016787">
    <property type="term" value="F:hydrolase activity"/>
    <property type="evidence" value="ECO:0007669"/>
    <property type="project" value="UniProtKB-UniRule"/>
</dbReference>
<keyword evidence="3 5" id="KW-0347">Helicase</keyword>
<evidence type="ECO:0000256" key="2">
    <source>
        <dbReference type="ARBA" id="ARBA00022801"/>
    </source>
</evidence>
<feature type="binding site" evidence="5">
    <location>
        <begin position="211"/>
        <end position="218"/>
    </location>
    <ligand>
        <name>ATP</name>
        <dbReference type="ChEBI" id="CHEBI:30616"/>
    </ligand>
</feature>
<keyword evidence="2 5" id="KW-0378">Hydrolase</keyword>
<dbReference type="Proteomes" id="UP000551501">
    <property type="component" value="Unassembled WGS sequence"/>
</dbReference>
<evidence type="ECO:0000256" key="5">
    <source>
        <dbReference type="PROSITE-ProRule" id="PRU00560"/>
    </source>
</evidence>
<dbReference type="AlphaFoldDB" id="A0A840EU63"/>
<evidence type="ECO:0000313" key="7">
    <source>
        <dbReference type="EMBL" id="MBB4136465.1"/>
    </source>
</evidence>
<keyword evidence="1 5" id="KW-0547">Nucleotide-binding</keyword>
<dbReference type="PROSITE" id="PS51198">
    <property type="entry name" value="UVRD_HELICASE_ATP_BIND"/>
    <property type="match status" value="1"/>
</dbReference>
<dbReference type="InterPro" id="IPR000212">
    <property type="entry name" value="DNA_helicase_UvrD/REP"/>
</dbReference>
<dbReference type="PANTHER" id="PTHR11070:SF45">
    <property type="entry name" value="DNA 3'-5' HELICASE"/>
    <property type="match status" value="1"/>
</dbReference>
<keyword evidence="4 5" id="KW-0067">ATP-binding</keyword>
<accession>A0A840EU63</accession>
<evidence type="ECO:0000256" key="4">
    <source>
        <dbReference type="ARBA" id="ARBA00022840"/>
    </source>
</evidence>
<feature type="domain" description="UvrD-like helicase ATP-binding" evidence="6">
    <location>
        <begin position="190"/>
        <end position="589"/>
    </location>
</feature>
<keyword evidence="8" id="KW-1185">Reference proteome</keyword>
<dbReference type="GO" id="GO:0043138">
    <property type="term" value="F:3'-5' DNA helicase activity"/>
    <property type="evidence" value="ECO:0007669"/>
    <property type="project" value="TreeGrafter"/>
</dbReference>
<organism evidence="7 8">
    <name type="scientific">Gordonia humi</name>
    <dbReference type="NCBI Taxonomy" id="686429"/>
    <lineage>
        <taxon>Bacteria</taxon>
        <taxon>Bacillati</taxon>
        <taxon>Actinomycetota</taxon>
        <taxon>Actinomycetes</taxon>
        <taxon>Mycobacteriales</taxon>
        <taxon>Gordoniaceae</taxon>
        <taxon>Gordonia</taxon>
    </lineage>
</organism>
<evidence type="ECO:0000259" key="6">
    <source>
        <dbReference type="PROSITE" id="PS51198"/>
    </source>
</evidence>
<dbReference type="GO" id="GO:0005524">
    <property type="term" value="F:ATP binding"/>
    <property type="evidence" value="ECO:0007669"/>
    <property type="project" value="UniProtKB-UniRule"/>
</dbReference>
<proteinExistence type="predicted"/>
<evidence type="ECO:0000256" key="1">
    <source>
        <dbReference type="ARBA" id="ARBA00022741"/>
    </source>
</evidence>
<dbReference type="PANTHER" id="PTHR11070">
    <property type="entry name" value="UVRD / RECB / PCRA DNA HELICASE FAMILY MEMBER"/>
    <property type="match status" value="1"/>
</dbReference>
<dbReference type="GO" id="GO:0000725">
    <property type="term" value="P:recombinational repair"/>
    <property type="evidence" value="ECO:0007669"/>
    <property type="project" value="TreeGrafter"/>
</dbReference>
<protein>
    <recommendedName>
        <fullName evidence="6">UvrD-like helicase ATP-binding domain-containing protein</fullName>
    </recommendedName>
</protein>
<dbReference type="SUPFAM" id="SSF52540">
    <property type="entry name" value="P-loop containing nucleoside triphosphate hydrolases"/>
    <property type="match status" value="1"/>
</dbReference>
<evidence type="ECO:0000313" key="8">
    <source>
        <dbReference type="Proteomes" id="UP000551501"/>
    </source>
</evidence>
<sequence>MTSTVFDLSHTSPTKSDPVVIGHDEERLTAIGLRVAEQLAESEADLDAARRITDLRGAGGVERDLEIRRLEARRRRLRALGGDLVLGRTVPADGAPMYIGRIGLTDADGTTLLVDWRTPEAAPFFAATVADPAGIVSRRHYRWSRGRVIDYWDERFDFDDTGAAALDAQSSFIASLGASRSATMTSVLATIAADQDAAIRASSHGALVVDGGPGTGKTVVALHRAAYLLYADPRLQGGRGRILVVGPHRPYLSYIADVLPSLGEDGVTTCTVAEMVPGGEDLPAEPDPEIAALKATVAMIAAVEPAVRFYEEPPRDATDVDTAYGEVRIDRTDWAEAIAAAEPGVPHNEARAEVWEALLDIVVDGYDDVPPAVLRTEPARNRDLAVAFGRVWPVIDPEDLVSDLWSVPAYLRRCAPHLTVEQVRALQRDRPRAWTVADLPLLDAARRRLGDPDAARRTARNRAETAQRRRAMDRVVEDLITSSDDGEALVSMLRAEDIQSVIVDDAGLDRPEPDALAGPFAHIVVDEAQELTDAQWRMLVDRCPSGSFTIVGDRAQARDGFVESWPQRLRRVGIGRARIATLTVNYRTPREIMNAAAPVIRAVLPDANVPSSVRATGIPVRRGRIADLDTVVADWLDAHREGTVCVIGAPAFRVRARVASLSPSTAKGLEFDLVVLVDPARFGDGVAGAVDRYVAMTRSTRELVVLGPADESRVLDPG</sequence>
<dbReference type="RefSeq" id="WP_183371446.1">
    <property type="nucleotide sequence ID" value="NZ_BAABHL010000082.1"/>
</dbReference>
<dbReference type="GO" id="GO:0003677">
    <property type="term" value="F:DNA binding"/>
    <property type="evidence" value="ECO:0007669"/>
    <property type="project" value="InterPro"/>
</dbReference>